<name>A0ABY6N095_9ALTE</name>
<dbReference type="InterPro" id="IPR018300">
    <property type="entry name" value="Aminotrans_IV_CS"/>
</dbReference>
<evidence type="ECO:0000313" key="13">
    <source>
        <dbReference type="EMBL" id="UZE95517.1"/>
    </source>
</evidence>
<comment type="subunit">
    <text evidence="3">Homodimer.</text>
</comment>
<evidence type="ECO:0000256" key="4">
    <source>
        <dbReference type="ARBA" id="ARBA00012874"/>
    </source>
</evidence>
<dbReference type="Proteomes" id="UP001163739">
    <property type="component" value="Chromosome"/>
</dbReference>
<dbReference type="SUPFAM" id="SSF56752">
    <property type="entry name" value="D-aminoacid aminotransferase-like PLP-dependent enzymes"/>
    <property type="match status" value="1"/>
</dbReference>
<evidence type="ECO:0000256" key="7">
    <source>
        <dbReference type="ARBA" id="ARBA00022679"/>
    </source>
</evidence>
<comment type="catalytic activity">
    <reaction evidence="9 12">
        <text>D-alanine + 2-oxoglutarate = D-glutamate + pyruvate</text>
        <dbReference type="Rhea" id="RHEA:15869"/>
        <dbReference type="ChEBI" id="CHEBI:15361"/>
        <dbReference type="ChEBI" id="CHEBI:16810"/>
        <dbReference type="ChEBI" id="CHEBI:29986"/>
        <dbReference type="ChEBI" id="CHEBI:57416"/>
        <dbReference type="EC" id="2.6.1.21"/>
    </reaction>
</comment>
<evidence type="ECO:0000256" key="10">
    <source>
        <dbReference type="RuleBase" id="RU004106"/>
    </source>
</evidence>
<dbReference type="EC" id="2.6.1.21" evidence="4 12"/>
<evidence type="ECO:0000256" key="6">
    <source>
        <dbReference type="ARBA" id="ARBA00022576"/>
    </source>
</evidence>
<evidence type="ECO:0000256" key="3">
    <source>
        <dbReference type="ARBA" id="ARBA00011738"/>
    </source>
</evidence>
<protein>
    <recommendedName>
        <fullName evidence="5 12">D-alanine aminotransferase</fullName>
        <ecNumber evidence="4 12">2.6.1.21</ecNumber>
    </recommendedName>
</protein>
<sequence length="286" mass="31505">MSIAFLNGTFLPLEEARISPLDRGFLFADGVYEVIPYYNGISFGIEEHLSRLQRSLAEIRIPLSQTIEEWASLLNDLVAKNGGGDLSVYLQITRGAYETRNHAFPPEIKPTIFAMVSPIASPLAADATKAKGISAITAPDIRWSRCDIKAISLLPNILLKQQAADAGAQETILVRDNFITECTSANVFAVKNGTIYTPVNDAQNLGGITRDIIIGLALEHQMPFQEIAMTVEFLEDADEIWVSSSTREVVPVIALNGRVVGDGKPGMLWKVMAEHYQTNKKRIFTR</sequence>
<proteinExistence type="inferred from homology"/>
<dbReference type="CDD" id="cd01558">
    <property type="entry name" value="D-AAT_like"/>
    <property type="match status" value="1"/>
</dbReference>
<dbReference type="PANTHER" id="PTHR42743">
    <property type="entry name" value="AMINO-ACID AMINOTRANSFERASE"/>
    <property type="match status" value="1"/>
</dbReference>
<evidence type="ECO:0000256" key="11">
    <source>
        <dbReference type="RuleBase" id="RU004516"/>
    </source>
</evidence>
<dbReference type="PANTHER" id="PTHR42743:SF10">
    <property type="entry name" value="D-ALANINE AMINOTRANSFERASE"/>
    <property type="match status" value="1"/>
</dbReference>
<evidence type="ECO:0000256" key="12">
    <source>
        <dbReference type="RuleBase" id="RU004520"/>
    </source>
</evidence>
<evidence type="ECO:0000256" key="5">
    <source>
        <dbReference type="ARBA" id="ARBA00021779"/>
    </source>
</evidence>
<keyword evidence="7 13" id="KW-0808">Transferase</keyword>
<keyword evidence="6 13" id="KW-0032">Aminotransferase</keyword>
<dbReference type="EMBL" id="CP100390">
    <property type="protein sequence ID" value="UZE95517.1"/>
    <property type="molecule type" value="Genomic_DNA"/>
</dbReference>
<dbReference type="InterPro" id="IPR005784">
    <property type="entry name" value="D_amino_transT"/>
</dbReference>
<dbReference type="RefSeq" id="WP_265047006.1">
    <property type="nucleotide sequence ID" value="NZ_CP100390.1"/>
</dbReference>
<dbReference type="NCBIfam" id="TIGR01121">
    <property type="entry name" value="D_amino_aminoT"/>
    <property type="match status" value="1"/>
</dbReference>
<comment type="similarity">
    <text evidence="2 10">Belongs to the class-IV pyridoxal-phosphate-dependent aminotransferase family.</text>
</comment>
<reference evidence="13" key="1">
    <citation type="submission" date="2022-06" db="EMBL/GenBank/DDBJ databases">
        <title>Alkalimarinus sp. nov., isolated from gut of a Alitta virens.</title>
        <authorList>
            <person name="Yang A.I."/>
            <person name="Shin N.-R."/>
        </authorList>
    </citation>
    <scope>NUCLEOTIDE SEQUENCE</scope>
    <source>
        <strain evidence="13">A2M4</strain>
    </source>
</reference>
<evidence type="ECO:0000256" key="2">
    <source>
        <dbReference type="ARBA" id="ARBA00009320"/>
    </source>
</evidence>
<dbReference type="Pfam" id="PF01063">
    <property type="entry name" value="Aminotran_4"/>
    <property type="match status" value="1"/>
</dbReference>
<organism evidence="13 14">
    <name type="scientific">Alkalimarinus alittae</name>
    <dbReference type="NCBI Taxonomy" id="2961619"/>
    <lineage>
        <taxon>Bacteria</taxon>
        <taxon>Pseudomonadati</taxon>
        <taxon>Pseudomonadota</taxon>
        <taxon>Gammaproteobacteria</taxon>
        <taxon>Alteromonadales</taxon>
        <taxon>Alteromonadaceae</taxon>
        <taxon>Alkalimarinus</taxon>
    </lineage>
</organism>
<dbReference type="InterPro" id="IPR050571">
    <property type="entry name" value="Class-IV_PLP-Dep_Aminotrnsfr"/>
</dbReference>
<keyword evidence="8 11" id="KW-0663">Pyridoxal phosphate</keyword>
<comment type="cofactor">
    <cofactor evidence="1 11">
        <name>pyridoxal 5'-phosphate</name>
        <dbReference type="ChEBI" id="CHEBI:597326"/>
    </cofactor>
</comment>
<keyword evidence="14" id="KW-1185">Reference proteome</keyword>
<dbReference type="Gene3D" id="3.30.470.10">
    <property type="match status" value="1"/>
</dbReference>
<dbReference type="Gene3D" id="3.20.10.10">
    <property type="entry name" value="D-amino Acid Aminotransferase, subunit A, domain 2"/>
    <property type="match status" value="1"/>
</dbReference>
<dbReference type="PROSITE" id="PS00770">
    <property type="entry name" value="AA_TRANSFER_CLASS_4"/>
    <property type="match status" value="1"/>
</dbReference>
<dbReference type="InterPro" id="IPR036038">
    <property type="entry name" value="Aminotransferase-like"/>
</dbReference>
<dbReference type="InterPro" id="IPR043131">
    <property type="entry name" value="BCAT-like_N"/>
</dbReference>
<evidence type="ECO:0000313" key="14">
    <source>
        <dbReference type="Proteomes" id="UP001163739"/>
    </source>
</evidence>
<evidence type="ECO:0000256" key="8">
    <source>
        <dbReference type="ARBA" id="ARBA00022898"/>
    </source>
</evidence>
<dbReference type="InterPro" id="IPR001544">
    <property type="entry name" value="Aminotrans_IV"/>
</dbReference>
<dbReference type="InterPro" id="IPR043132">
    <property type="entry name" value="BCAT-like_C"/>
</dbReference>
<evidence type="ECO:0000256" key="9">
    <source>
        <dbReference type="ARBA" id="ARBA00047911"/>
    </source>
</evidence>
<dbReference type="GO" id="GO:0047810">
    <property type="term" value="F:D-alanine-2-oxoglutarate aminotransferase activity"/>
    <property type="evidence" value="ECO:0007669"/>
    <property type="project" value="UniProtKB-EC"/>
</dbReference>
<comment type="function">
    <text evidence="12">Acts on the D-isomers of alanine, leucine, aspartate, glutamate, aminobutyrate, norvaline and asparagine. The enzyme transfers an amino group from a substrate D-amino acid to the pyridoxal phosphate cofactor to form pyridoxamine and an alpha-keto acid in the first half-reaction.</text>
</comment>
<gene>
    <name evidence="13" type="primary">dat</name>
    <name evidence="13" type="ORF">NKI27_15820</name>
</gene>
<accession>A0ABY6N095</accession>
<evidence type="ECO:0000256" key="1">
    <source>
        <dbReference type="ARBA" id="ARBA00001933"/>
    </source>
</evidence>